<evidence type="ECO:0000313" key="2">
    <source>
        <dbReference type="EMBL" id="XCG47252.1"/>
    </source>
</evidence>
<keyword evidence="1" id="KW-0732">Signal</keyword>
<organism evidence="2">
    <name type="scientific">Mesorhizobium sp. WSM2240</name>
    <dbReference type="NCBI Taxonomy" id="3228851"/>
    <lineage>
        <taxon>Bacteria</taxon>
        <taxon>Pseudomonadati</taxon>
        <taxon>Pseudomonadota</taxon>
        <taxon>Alphaproteobacteria</taxon>
        <taxon>Hyphomicrobiales</taxon>
        <taxon>Phyllobacteriaceae</taxon>
        <taxon>Mesorhizobium</taxon>
    </lineage>
</organism>
<dbReference type="AlphaFoldDB" id="A0AAU8CK45"/>
<name>A0AAU8CK45_9HYPH</name>
<protein>
    <submittedName>
        <fullName evidence="2">Uncharacterized protein</fullName>
    </submittedName>
</protein>
<sequence>MSELNGQIRRRAKIVMSLAGLGIALTPAFAAKNDCDGVKVEMTKARKQEYAPLVASAMDNKIKPAQVKFSAIMENGDWSAAYVSTPVSDDGVMFFQTVNGKKRFREVWGGWADPSEKPELVAWAKKLGAPSGLAKCFAEIVTE</sequence>
<dbReference type="EMBL" id="CP159253">
    <property type="protein sequence ID" value="XCG47252.1"/>
    <property type="molecule type" value="Genomic_DNA"/>
</dbReference>
<dbReference type="RefSeq" id="WP_353645196.1">
    <property type="nucleotide sequence ID" value="NZ_CP159253.1"/>
</dbReference>
<gene>
    <name evidence="2" type="ORF">ABVK50_18430</name>
</gene>
<evidence type="ECO:0000256" key="1">
    <source>
        <dbReference type="SAM" id="SignalP"/>
    </source>
</evidence>
<accession>A0AAU8CK45</accession>
<feature type="chain" id="PRO_5043358458" evidence="1">
    <location>
        <begin position="31"/>
        <end position="143"/>
    </location>
</feature>
<feature type="signal peptide" evidence="1">
    <location>
        <begin position="1"/>
        <end position="30"/>
    </location>
</feature>
<proteinExistence type="predicted"/>
<reference evidence="2" key="1">
    <citation type="submission" date="2024-06" db="EMBL/GenBank/DDBJ databases">
        <title>Mesorhizobium karijinii sp. nov., a symbiont of the iconic Swainsona formosa from arid Australia.</title>
        <authorList>
            <person name="Hill Y.J."/>
            <person name="Watkin E.L.J."/>
            <person name="O'Hara G.W."/>
            <person name="Terpolilli J."/>
            <person name="Tye M.L."/>
            <person name="Kohlmeier M.G."/>
        </authorList>
    </citation>
    <scope>NUCLEOTIDE SEQUENCE</scope>
    <source>
        <strain evidence="2">WSM2240</strain>
    </source>
</reference>